<organism evidence="1">
    <name type="scientific">Arundo donax</name>
    <name type="common">Giant reed</name>
    <name type="synonym">Donax arundinaceus</name>
    <dbReference type="NCBI Taxonomy" id="35708"/>
    <lineage>
        <taxon>Eukaryota</taxon>
        <taxon>Viridiplantae</taxon>
        <taxon>Streptophyta</taxon>
        <taxon>Embryophyta</taxon>
        <taxon>Tracheophyta</taxon>
        <taxon>Spermatophyta</taxon>
        <taxon>Magnoliopsida</taxon>
        <taxon>Liliopsida</taxon>
        <taxon>Poales</taxon>
        <taxon>Poaceae</taxon>
        <taxon>PACMAD clade</taxon>
        <taxon>Arundinoideae</taxon>
        <taxon>Arundineae</taxon>
        <taxon>Arundo</taxon>
    </lineage>
</organism>
<dbReference type="AlphaFoldDB" id="A0A0A9AAV7"/>
<accession>A0A0A9AAV7</accession>
<dbReference type="EMBL" id="GBRH01249061">
    <property type="protein sequence ID" value="JAD48834.1"/>
    <property type="molecule type" value="Transcribed_RNA"/>
</dbReference>
<sequence length="60" mass="6362">MALLVPPTFSSVIVVVGVGRLLERRHRVQRLSAVNYPAVPGEASSLWGGLCGRGAIVDPH</sequence>
<reference evidence="1" key="1">
    <citation type="submission" date="2014-09" db="EMBL/GenBank/DDBJ databases">
        <authorList>
            <person name="Magalhaes I.L.F."/>
            <person name="Oliveira U."/>
            <person name="Santos F.R."/>
            <person name="Vidigal T.H.D.A."/>
            <person name="Brescovit A.D."/>
            <person name="Santos A.J."/>
        </authorList>
    </citation>
    <scope>NUCLEOTIDE SEQUENCE</scope>
    <source>
        <tissue evidence="1">Shoot tissue taken approximately 20 cm above the soil surface</tissue>
    </source>
</reference>
<reference evidence="1" key="2">
    <citation type="journal article" date="2015" name="Data Brief">
        <title>Shoot transcriptome of the giant reed, Arundo donax.</title>
        <authorList>
            <person name="Barrero R.A."/>
            <person name="Guerrero F.D."/>
            <person name="Moolhuijzen P."/>
            <person name="Goolsby J.A."/>
            <person name="Tidwell J."/>
            <person name="Bellgard S.E."/>
            <person name="Bellgard M.I."/>
        </authorList>
    </citation>
    <scope>NUCLEOTIDE SEQUENCE</scope>
    <source>
        <tissue evidence="1">Shoot tissue taken approximately 20 cm above the soil surface</tissue>
    </source>
</reference>
<proteinExistence type="predicted"/>
<protein>
    <submittedName>
        <fullName evidence="1">Uncharacterized protein</fullName>
    </submittedName>
</protein>
<evidence type="ECO:0000313" key="1">
    <source>
        <dbReference type="EMBL" id="JAD48834.1"/>
    </source>
</evidence>
<name>A0A0A9AAV7_ARUDO</name>